<dbReference type="OrthoDB" id="4776111at2759"/>
<dbReference type="InParanoid" id="A0A1Y2EFK6"/>
<accession>A0A1Y2EFK6</accession>
<reference evidence="1 2" key="1">
    <citation type="submission" date="2016-07" db="EMBL/GenBank/DDBJ databases">
        <title>Pervasive Adenine N6-methylation of Active Genes in Fungi.</title>
        <authorList>
            <consortium name="DOE Joint Genome Institute"/>
            <person name="Mondo S.J."/>
            <person name="Dannebaum R.O."/>
            <person name="Kuo R.C."/>
            <person name="Labutti K."/>
            <person name="Haridas S."/>
            <person name="Kuo A."/>
            <person name="Salamov A."/>
            <person name="Ahrendt S.R."/>
            <person name="Lipzen A."/>
            <person name="Sullivan W."/>
            <person name="Andreopoulos W.B."/>
            <person name="Clum A."/>
            <person name="Lindquist E."/>
            <person name="Daum C."/>
            <person name="Ramamoorthy G.K."/>
            <person name="Gryganskyi A."/>
            <person name="Culley D."/>
            <person name="Magnuson J.K."/>
            <person name="James T.Y."/>
            <person name="O'Malley M.A."/>
            <person name="Stajich J.E."/>
            <person name="Spatafora J.W."/>
            <person name="Visel A."/>
            <person name="Grigoriev I.V."/>
        </authorList>
    </citation>
    <scope>NUCLEOTIDE SEQUENCE [LARGE SCALE GENOMIC DNA]</scope>
    <source>
        <strain evidence="1 2">CBS 129021</strain>
    </source>
</reference>
<comment type="caution">
    <text evidence="1">The sequence shown here is derived from an EMBL/GenBank/DDBJ whole genome shotgun (WGS) entry which is preliminary data.</text>
</comment>
<keyword evidence="2" id="KW-1185">Reference proteome</keyword>
<dbReference type="AlphaFoldDB" id="A0A1Y2EFK6"/>
<evidence type="ECO:0000313" key="2">
    <source>
        <dbReference type="Proteomes" id="UP000193689"/>
    </source>
</evidence>
<protein>
    <submittedName>
        <fullName evidence="1">Uncharacterized protein</fullName>
    </submittedName>
</protein>
<sequence length="175" mass="20229">MPEYPMTSETGVCYVISARGQTKEQARSYINEIQFCHGHKTSWRQTTCAFLDNAICNRVTYKCTGVKACEYLSPALRNRSYTEVSENEWDLVATAKQEAERAINDQVHYQALCFLYVEIKLFEDGKLEIIQDGKTISGVPRHTLRCIHSRPRMCGIIGSRFHENIIQQLYYSKQF</sequence>
<dbReference type="Proteomes" id="UP000193689">
    <property type="component" value="Unassembled WGS sequence"/>
</dbReference>
<dbReference type="EMBL" id="MCFJ01000002">
    <property type="protein sequence ID" value="ORY70197.1"/>
    <property type="molecule type" value="Genomic_DNA"/>
</dbReference>
<organism evidence="1 2">
    <name type="scientific">Pseudomassariella vexata</name>
    <dbReference type="NCBI Taxonomy" id="1141098"/>
    <lineage>
        <taxon>Eukaryota</taxon>
        <taxon>Fungi</taxon>
        <taxon>Dikarya</taxon>
        <taxon>Ascomycota</taxon>
        <taxon>Pezizomycotina</taxon>
        <taxon>Sordariomycetes</taxon>
        <taxon>Xylariomycetidae</taxon>
        <taxon>Amphisphaeriales</taxon>
        <taxon>Pseudomassariaceae</taxon>
        <taxon>Pseudomassariella</taxon>
    </lineage>
</organism>
<dbReference type="GeneID" id="63769514"/>
<name>A0A1Y2EFK6_9PEZI</name>
<evidence type="ECO:0000313" key="1">
    <source>
        <dbReference type="EMBL" id="ORY70197.1"/>
    </source>
</evidence>
<dbReference type="RefSeq" id="XP_040720147.1">
    <property type="nucleotide sequence ID" value="XM_040853302.1"/>
</dbReference>
<proteinExistence type="predicted"/>
<gene>
    <name evidence="1" type="ORF">BCR38DRAFT_101989</name>
</gene>